<dbReference type="CDD" id="cd14014">
    <property type="entry name" value="STKc_PknB_like"/>
    <property type="match status" value="1"/>
</dbReference>
<dbReference type="SUPFAM" id="SSF52540">
    <property type="entry name" value="P-loop containing nucleoside triphosphate hydrolases"/>
    <property type="match status" value="2"/>
</dbReference>
<evidence type="ECO:0000256" key="1">
    <source>
        <dbReference type="SAM" id="Coils"/>
    </source>
</evidence>
<dbReference type="InterPro" id="IPR008271">
    <property type="entry name" value="Ser/Thr_kinase_AS"/>
</dbReference>
<keyword evidence="4" id="KW-1185">Reference proteome</keyword>
<protein>
    <submittedName>
        <fullName evidence="3">Guanylate cyclase</fullName>
    </submittedName>
</protein>
<accession>A0A367QSB2</accession>
<dbReference type="Gene3D" id="3.30.450.40">
    <property type="match status" value="1"/>
</dbReference>
<feature type="coiled-coil region" evidence="1">
    <location>
        <begin position="1502"/>
        <end position="1540"/>
    </location>
</feature>
<dbReference type="SMART" id="SM00065">
    <property type="entry name" value="GAF"/>
    <property type="match status" value="1"/>
</dbReference>
<dbReference type="Gene3D" id="1.10.510.10">
    <property type="entry name" value="Transferase(Phosphotransferase) domain 1"/>
    <property type="match status" value="1"/>
</dbReference>
<dbReference type="Gene3D" id="3.40.50.300">
    <property type="entry name" value="P-loop containing nucleotide triphosphate hydrolases"/>
    <property type="match status" value="2"/>
</dbReference>
<evidence type="ECO:0000313" key="4">
    <source>
        <dbReference type="Proteomes" id="UP000252107"/>
    </source>
</evidence>
<evidence type="ECO:0000313" key="3">
    <source>
        <dbReference type="EMBL" id="RCJ26203.1"/>
    </source>
</evidence>
<dbReference type="InterPro" id="IPR041664">
    <property type="entry name" value="AAA_16"/>
</dbReference>
<dbReference type="GO" id="GO:0004672">
    <property type="term" value="F:protein kinase activity"/>
    <property type="evidence" value="ECO:0007669"/>
    <property type="project" value="InterPro"/>
</dbReference>
<comment type="caution">
    <text evidence="3">The sequence shown here is derived from an EMBL/GenBank/DDBJ whole genome shotgun (WGS) entry which is preliminary data.</text>
</comment>
<dbReference type="Pfam" id="PF13191">
    <property type="entry name" value="AAA_16"/>
    <property type="match status" value="1"/>
</dbReference>
<reference evidence="3" key="1">
    <citation type="submission" date="2016-04" db="EMBL/GenBank/DDBJ databases">
        <authorList>
            <person name="Tabuchi Yagui T.R."/>
        </authorList>
    </citation>
    <scope>NUCLEOTIDE SEQUENCE [LARGE SCALE GENOMIC DNA]</scope>
    <source>
        <strain evidence="3">NIES-26</strain>
    </source>
</reference>
<dbReference type="Pfam" id="PF01590">
    <property type="entry name" value="GAF"/>
    <property type="match status" value="1"/>
</dbReference>
<dbReference type="Pfam" id="PF14516">
    <property type="entry name" value="AAA_35"/>
    <property type="match status" value="1"/>
</dbReference>
<keyword evidence="1" id="KW-0175">Coiled coil</keyword>
<dbReference type="GO" id="GO:0005524">
    <property type="term" value="F:ATP binding"/>
    <property type="evidence" value="ECO:0007669"/>
    <property type="project" value="InterPro"/>
</dbReference>
<dbReference type="PROSITE" id="PS00108">
    <property type="entry name" value="PROTEIN_KINASE_ST"/>
    <property type="match status" value="1"/>
</dbReference>
<dbReference type="SUPFAM" id="SSF55781">
    <property type="entry name" value="GAF domain-like"/>
    <property type="match status" value="1"/>
</dbReference>
<sequence length="1937" mass="220183">MITIAGYEIFEKIHEGTGTVVYRGKKKQKQQPVIIKLLNSEYPTLEEITNLRHEYKVLKDFTSKRVVKPYSLEKYQNSFALIIEDFGGQSLSQILISQQLNISECLQIAIALAETLIDLEQAAIIHKDIKPSNIIINVETGQVKLTDFGLSSRLFLEKQTISNPNLLEGTLAYMAPEQTGRMNRSIDYRTDFYSLGVTLYEMLTGILPFTTHDPLELVHCHIAKQPVPPYLHKQIPPSVSNIVMKLLAKNAEERYQSAEGLKFDLETCLLQLQTTGKIKDFIPGQRDRGSQLLIPQKLYGREQEVATLMDAFSRVSQGATEMMLVSGYSGIGKTSIVNEVHKPIVAARGYFITGKFDQFKRDIPYAALIQAFQELIRQLLTESEQQITIWKHKLLKALGTNGQVLIDVIPEVELTIGSQPDVPKLGAAESENRFNRVFQQFVNVFCQPEHPLVIFLDDLQWADSASLKLIRLLITDDSSQYLFLIGAYRDNEVNPTHQLIQTLQKIRQTDTMVYNITVEPLLLTHVRQLVADTLYGAMPAANVRVASRSTKSFLKGREAIATNRVELLAELVFNKTQGNPFFLNQLLKSLYNENLLVYQVATDSWCWDIQQIQAVGITDYNIVELIASNIRKLPPETQKVLQLAACIGDQFSLEVLATVNENSDVVTATHLWSALQAGLILPLSSNYKIPFAFGETESDLWKASNVKIDYKFLHDRVQQAAYSLISETKRKPTHLKIGKLLLKNTTPETQKDNIFALVNQLNFGIDLLTTKIEKDELAQLNLIAGQKAKAATAYEAAVKYLNISLQLIHPHSWENQCIWILQLYIETAEAEYLNTNLERALFLCDLAIKEVNNLLDSLKFYQIKLKIYLAKNEINTVLDIGQHILKMLGISLIESTPENLEIDQLASLSLMTDPYKLAAMEILILIFAPACFGESAIALPILYTMIELSRQYGNSPPSIYAYAIYGTIAGWLIPNINLADQIGHLSLKVLEQLNAKQFKSKAFVTINTNINYKKQHIKATINNLYQAIESGLDVGDIEFACHAANFYCCHVFFVGEHLEIVAKNQADYINFISKFEQQHPLLLTRICAQTVDILLNESVAKTQLIGDILNEEEIICYLLSSKNLISLFNIYFYKLFLCYFFEEYQNSLKFANIALNYAGFIQGEFIFTLHNWFFSLALLAEYGNNLSFRNQQKNELLEYLQQVDENQRTMKYWAEHAPMNYEHKYELVEAEKARVLGQTLAAMEYYDRAIAGARENGYIQEEALAYELAAKFYLALGRREIARTYMTKAHYGYICWGAIAKVKDLESKYPQIIQASKKDSTLDKNNIFHSSTTSSNSQVLDATTIIKASQTLASEIILEKLLKKLMTIVIENAGAQTGFLVLKQQEQLFIQAKGAVDNSEVVVGQSVLAETSQQLPNYLINYVVRTGEDLILIDATHEARFAKDVYVIENQPKSVLCTPIIHQGELFGLLYLENNIAIGAFTSERLEVLKILSSQAAISIKNAQLYQNLKQEIRERQQAEEALRESEKKLEAKVQERTKELSQTLEILKATQAELVIENALLRSVEQTLTYEYQVGGSLPIDAPTYVVRQADRHLYKALKQGEFCYIFNARQMGKSSLRVQIMKRLQAEGFACAAIDISEIGNYQLTMEQWYAGFIYILASSLNILNEVNIRIWWREYEFLSPVQRLSKFIDEIVLENILQNNIVIFIDEIDSVINLNFDIDDFFVLIRNFYNKRADIPKYKRLTFVFLGVANPSQLIQDKKRTPFNIGQAIQLSGFQVHEAQPLLQGLAERVSNAQNVLKEVLVWTGGQPFLTQKLCKLIRNSSISIPQGSEADWIENLVQAQVIENWETQDEPEHLKTIRDRLLNLESSIVQILKLYQAVLHQGEVGTVDSPEEKELLLSGLIVRQQGKLRVHNRIYELVFNADWVEQMVCKYAH</sequence>
<organism evidence="3 4">
    <name type="scientific">Nostoc minutum NIES-26</name>
    <dbReference type="NCBI Taxonomy" id="1844469"/>
    <lineage>
        <taxon>Bacteria</taxon>
        <taxon>Bacillati</taxon>
        <taxon>Cyanobacteriota</taxon>
        <taxon>Cyanophyceae</taxon>
        <taxon>Nostocales</taxon>
        <taxon>Nostocaceae</taxon>
        <taxon>Nostoc</taxon>
    </lineage>
</organism>
<dbReference type="PROSITE" id="PS50011">
    <property type="entry name" value="PROTEIN_KINASE_DOM"/>
    <property type="match status" value="1"/>
</dbReference>
<dbReference type="InterPro" id="IPR000719">
    <property type="entry name" value="Prot_kinase_dom"/>
</dbReference>
<dbReference type="PANTHER" id="PTHR43642:SF1">
    <property type="entry name" value="HYBRID SIGNAL TRANSDUCTION HISTIDINE KINASE G"/>
    <property type="match status" value="1"/>
</dbReference>
<dbReference type="InterPro" id="IPR027417">
    <property type="entry name" value="P-loop_NTPase"/>
</dbReference>
<dbReference type="SUPFAM" id="SSF56112">
    <property type="entry name" value="Protein kinase-like (PK-like)"/>
    <property type="match status" value="1"/>
</dbReference>
<dbReference type="Gene3D" id="3.30.200.20">
    <property type="entry name" value="Phosphorylase Kinase, domain 1"/>
    <property type="match status" value="1"/>
</dbReference>
<dbReference type="PANTHER" id="PTHR43642">
    <property type="entry name" value="HYBRID SIGNAL TRANSDUCTION HISTIDINE KINASE G"/>
    <property type="match status" value="1"/>
</dbReference>
<dbReference type="InterPro" id="IPR003018">
    <property type="entry name" value="GAF"/>
</dbReference>
<dbReference type="EMBL" id="LXQD01000309">
    <property type="protein sequence ID" value="RCJ26203.1"/>
    <property type="molecule type" value="Genomic_DNA"/>
</dbReference>
<gene>
    <name evidence="3" type="ORF">A6770_26490</name>
</gene>
<dbReference type="InterPro" id="IPR029016">
    <property type="entry name" value="GAF-like_dom_sf"/>
</dbReference>
<dbReference type="Proteomes" id="UP000252107">
    <property type="component" value="Unassembled WGS sequence"/>
</dbReference>
<dbReference type="InterPro" id="IPR053159">
    <property type="entry name" value="Hybrid_Histidine_Kinase"/>
</dbReference>
<dbReference type="SMART" id="SM00220">
    <property type="entry name" value="S_TKc"/>
    <property type="match status" value="1"/>
</dbReference>
<feature type="domain" description="Protein kinase" evidence="2">
    <location>
        <begin position="7"/>
        <end position="269"/>
    </location>
</feature>
<proteinExistence type="predicted"/>
<name>A0A367QSB2_9NOSO</name>
<evidence type="ECO:0000259" key="2">
    <source>
        <dbReference type="PROSITE" id="PS50011"/>
    </source>
</evidence>
<dbReference type="InterPro" id="IPR011009">
    <property type="entry name" value="Kinase-like_dom_sf"/>
</dbReference>
<dbReference type="Pfam" id="PF00069">
    <property type="entry name" value="Pkinase"/>
    <property type="match status" value="1"/>
</dbReference>